<dbReference type="Pfam" id="PF00450">
    <property type="entry name" value="Peptidase_S10"/>
    <property type="match status" value="1"/>
</dbReference>
<evidence type="ECO:0000256" key="1">
    <source>
        <dbReference type="ARBA" id="ARBA00009431"/>
    </source>
</evidence>
<protein>
    <recommendedName>
        <fullName evidence="5">Carboxypeptidase</fullName>
    </recommendedName>
</protein>
<accession>A0AAP0L4K3</accession>
<keyword evidence="4" id="KW-1185">Reference proteome</keyword>
<dbReference type="Proteomes" id="UP001420932">
    <property type="component" value="Unassembled WGS sequence"/>
</dbReference>
<keyword evidence="2" id="KW-0732">Signal</keyword>
<dbReference type="InterPro" id="IPR029058">
    <property type="entry name" value="AB_hydrolase_fold"/>
</dbReference>
<reference evidence="3 4" key="1">
    <citation type="submission" date="2024-01" db="EMBL/GenBank/DDBJ databases">
        <title>Genome assemblies of Stephania.</title>
        <authorList>
            <person name="Yang L."/>
        </authorList>
    </citation>
    <scope>NUCLEOTIDE SEQUENCE [LARGE SCALE GENOMIC DNA]</scope>
    <source>
        <strain evidence="3">YNDBR</strain>
        <tissue evidence="3">Leaf</tissue>
    </source>
</reference>
<comment type="similarity">
    <text evidence="1">Belongs to the peptidase S10 family.</text>
</comment>
<proteinExistence type="inferred from homology"/>
<name>A0AAP0L4K3_9MAGN</name>
<evidence type="ECO:0008006" key="5">
    <source>
        <dbReference type="Google" id="ProtNLM"/>
    </source>
</evidence>
<dbReference type="SUPFAM" id="SSF53474">
    <property type="entry name" value="alpha/beta-Hydrolases"/>
    <property type="match status" value="1"/>
</dbReference>
<feature type="chain" id="PRO_5042844973" description="Carboxypeptidase" evidence="2">
    <location>
        <begin position="24"/>
        <end position="116"/>
    </location>
</feature>
<evidence type="ECO:0000313" key="4">
    <source>
        <dbReference type="Proteomes" id="UP001420932"/>
    </source>
</evidence>
<dbReference type="EMBL" id="JBBNAF010000002">
    <property type="protein sequence ID" value="KAK9164241.1"/>
    <property type="molecule type" value="Genomic_DNA"/>
</dbReference>
<organism evidence="3 4">
    <name type="scientific">Stephania yunnanensis</name>
    <dbReference type="NCBI Taxonomy" id="152371"/>
    <lineage>
        <taxon>Eukaryota</taxon>
        <taxon>Viridiplantae</taxon>
        <taxon>Streptophyta</taxon>
        <taxon>Embryophyta</taxon>
        <taxon>Tracheophyta</taxon>
        <taxon>Spermatophyta</taxon>
        <taxon>Magnoliopsida</taxon>
        <taxon>Ranunculales</taxon>
        <taxon>Menispermaceae</taxon>
        <taxon>Menispermoideae</taxon>
        <taxon>Cissampelideae</taxon>
        <taxon>Stephania</taxon>
    </lineage>
</organism>
<evidence type="ECO:0000256" key="2">
    <source>
        <dbReference type="SAM" id="SignalP"/>
    </source>
</evidence>
<sequence>MACNYVASFFCLFYIAFISTMLAASGDLDSKVPTAATFREVQKMNVKQTRAWRPWIVTQEGGYQTGGYTVEYEQGLTFATVRGAGHEVPEYQLERAFIMFTYFLTGKSLPSLQRHE</sequence>
<dbReference type="GO" id="GO:0006508">
    <property type="term" value="P:proteolysis"/>
    <property type="evidence" value="ECO:0007669"/>
    <property type="project" value="InterPro"/>
</dbReference>
<gene>
    <name evidence="3" type="ORF">Syun_005143</name>
</gene>
<evidence type="ECO:0000313" key="3">
    <source>
        <dbReference type="EMBL" id="KAK9164241.1"/>
    </source>
</evidence>
<dbReference type="AlphaFoldDB" id="A0AAP0L4K3"/>
<dbReference type="Gene3D" id="3.40.50.12670">
    <property type="match status" value="1"/>
</dbReference>
<dbReference type="GO" id="GO:0004185">
    <property type="term" value="F:serine-type carboxypeptidase activity"/>
    <property type="evidence" value="ECO:0007669"/>
    <property type="project" value="InterPro"/>
</dbReference>
<feature type="signal peptide" evidence="2">
    <location>
        <begin position="1"/>
        <end position="23"/>
    </location>
</feature>
<comment type="caution">
    <text evidence="3">The sequence shown here is derived from an EMBL/GenBank/DDBJ whole genome shotgun (WGS) entry which is preliminary data.</text>
</comment>
<dbReference type="InterPro" id="IPR001563">
    <property type="entry name" value="Peptidase_S10"/>
</dbReference>